<dbReference type="SUPFAM" id="SSF50182">
    <property type="entry name" value="Sm-like ribonucleoproteins"/>
    <property type="match status" value="1"/>
</dbReference>
<feature type="transmembrane region" description="Helical" evidence="8">
    <location>
        <begin position="116"/>
        <end position="142"/>
    </location>
</feature>
<dbReference type="SUPFAM" id="SSF82689">
    <property type="entry name" value="Mechanosensitive channel protein MscS (YggB), C-terminal domain"/>
    <property type="match status" value="1"/>
</dbReference>
<keyword evidence="3" id="KW-1003">Cell membrane</keyword>
<dbReference type="STRING" id="539.A7P85_01720"/>
<dbReference type="Gene3D" id="1.10.287.1260">
    <property type="match status" value="1"/>
</dbReference>
<dbReference type="InterPro" id="IPR010920">
    <property type="entry name" value="LSM_dom_sf"/>
</dbReference>
<feature type="transmembrane region" description="Helical" evidence="8">
    <location>
        <begin position="46"/>
        <end position="70"/>
    </location>
</feature>
<comment type="similarity">
    <text evidence="2">Belongs to the MscS (TC 1.A.23) family.</text>
</comment>
<dbReference type="RefSeq" id="WP_064087748.1">
    <property type="nucleotide sequence ID" value="NZ_LXSG01000033.1"/>
</dbReference>
<protein>
    <recommendedName>
        <fullName evidence="14">Mechanosensitive ion channel protein MscS</fullName>
    </recommendedName>
</protein>
<dbReference type="Pfam" id="PF21082">
    <property type="entry name" value="MS_channel_3rd"/>
    <property type="match status" value="1"/>
</dbReference>
<dbReference type="SUPFAM" id="SSF82861">
    <property type="entry name" value="Mechanosensitive channel protein MscS (YggB), transmembrane region"/>
    <property type="match status" value="1"/>
</dbReference>
<feature type="region of interest" description="Disordered" evidence="7">
    <location>
        <begin position="467"/>
        <end position="492"/>
    </location>
</feature>
<dbReference type="Gene3D" id="3.30.70.100">
    <property type="match status" value="1"/>
</dbReference>
<dbReference type="InterPro" id="IPR006685">
    <property type="entry name" value="MscS_channel_2nd"/>
</dbReference>
<evidence type="ECO:0000256" key="5">
    <source>
        <dbReference type="ARBA" id="ARBA00022989"/>
    </source>
</evidence>
<feature type="transmembrane region" description="Helical" evidence="8">
    <location>
        <begin position="90"/>
        <end position="110"/>
    </location>
</feature>
<dbReference type="InterPro" id="IPR049142">
    <property type="entry name" value="MS_channel_1st"/>
</dbReference>
<evidence type="ECO:0000256" key="3">
    <source>
        <dbReference type="ARBA" id="ARBA00022475"/>
    </source>
</evidence>
<dbReference type="InterPro" id="IPR011014">
    <property type="entry name" value="MscS_channel_TM-2"/>
</dbReference>
<feature type="transmembrane region" description="Helical" evidence="8">
    <location>
        <begin position="233"/>
        <end position="252"/>
    </location>
</feature>
<evidence type="ECO:0000259" key="10">
    <source>
        <dbReference type="Pfam" id="PF21082"/>
    </source>
</evidence>
<feature type="transmembrane region" description="Helical" evidence="8">
    <location>
        <begin position="154"/>
        <end position="178"/>
    </location>
</feature>
<dbReference type="Pfam" id="PF21088">
    <property type="entry name" value="MS_channel_1st"/>
    <property type="match status" value="1"/>
</dbReference>
<feature type="domain" description="Mechanosensitive ion channel transmembrane helices 2/3" evidence="11">
    <location>
        <begin position="236"/>
        <end position="277"/>
    </location>
</feature>
<dbReference type="Gene3D" id="2.30.30.60">
    <property type="match status" value="1"/>
</dbReference>
<evidence type="ECO:0000256" key="2">
    <source>
        <dbReference type="ARBA" id="ARBA00008017"/>
    </source>
</evidence>
<dbReference type="GO" id="GO:0008381">
    <property type="term" value="F:mechanosensitive monoatomic ion channel activity"/>
    <property type="evidence" value="ECO:0007669"/>
    <property type="project" value="UniProtKB-ARBA"/>
</dbReference>
<dbReference type="EMBL" id="LXSG01000033">
    <property type="protein sequence ID" value="OAM18562.1"/>
    <property type="molecule type" value="Genomic_DNA"/>
</dbReference>
<dbReference type="AlphaFoldDB" id="A0A1A9RIL6"/>
<dbReference type="PANTHER" id="PTHR30347">
    <property type="entry name" value="POTASSIUM CHANNEL RELATED"/>
    <property type="match status" value="1"/>
</dbReference>
<keyword evidence="4 8" id="KW-0812">Transmembrane</keyword>
<dbReference type="Pfam" id="PF00924">
    <property type="entry name" value="MS_channel_2nd"/>
    <property type="match status" value="1"/>
</dbReference>
<evidence type="ECO:0000313" key="12">
    <source>
        <dbReference type="EMBL" id="OAM18562.1"/>
    </source>
</evidence>
<dbReference type="InterPro" id="IPR023408">
    <property type="entry name" value="MscS_beta-dom_sf"/>
</dbReference>
<evidence type="ECO:0000256" key="4">
    <source>
        <dbReference type="ARBA" id="ARBA00022692"/>
    </source>
</evidence>
<organism evidence="12 13">
    <name type="scientific">Eikenella corrodens</name>
    <dbReference type="NCBI Taxonomy" id="539"/>
    <lineage>
        <taxon>Bacteria</taxon>
        <taxon>Pseudomonadati</taxon>
        <taxon>Pseudomonadota</taxon>
        <taxon>Betaproteobacteria</taxon>
        <taxon>Neisseriales</taxon>
        <taxon>Neisseriaceae</taxon>
        <taxon>Eikenella</taxon>
    </lineage>
</organism>
<reference evidence="13" key="1">
    <citation type="submission" date="2016-05" db="EMBL/GenBank/DDBJ databases">
        <title>Draft genome of Corynebacterium afermentans subsp. afermentans LCDC 88199T.</title>
        <authorList>
            <person name="Bernier A.-M."/>
            <person name="Bernard K."/>
        </authorList>
    </citation>
    <scope>NUCLEOTIDE SEQUENCE [LARGE SCALE GENOMIC DNA]</scope>
    <source>
        <strain evidence="13">NML04-0072</strain>
    </source>
</reference>
<dbReference type="InterPro" id="IPR049278">
    <property type="entry name" value="MS_channel_C"/>
</dbReference>
<evidence type="ECO:0000259" key="9">
    <source>
        <dbReference type="Pfam" id="PF00924"/>
    </source>
</evidence>
<evidence type="ECO:0008006" key="14">
    <source>
        <dbReference type="Google" id="ProtNLM"/>
    </source>
</evidence>
<proteinExistence type="inferred from homology"/>
<dbReference type="PANTHER" id="PTHR30347:SF1">
    <property type="entry name" value="MECHANOSENSITIVE CHANNEL MSCK"/>
    <property type="match status" value="1"/>
</dbReference>
<feature type="transmembrane region" description="Helical" evidence="8">
    <location>
        <begin position="190"/>
        <end position="212"/>
    </location>
</feature>
<keyword evidence="6 8" id="KW-0472">Membrane</keyword>
<feature type="domain" description="Mechanosensitive ion channel MscS" evidence="9">
    <location>
        <begin position="279"/>
        <end position="344"/>
    </location>
</feature>
<sequence>MLPLLTAATNADWLDQLGNNLHTFLLSLFSREEFGLNQLLGSLSKMLGWVDLVLALALLVGAYFLSGRLLGKMPAEDGKPHFLRHIGRRIAWPLLMLLGGALALGGWFAFFGATAVWLRLLVMAARWMILIRVVLAVFHSAIPANRFSERMESSLAAALWGAFLLWASGIDDLILAWLRGLQFSVGSARLSLYTVLTGLLWVGVMLVGAMWLSRYIDARLRGSTRLDPNLQIVLSKLTRSLLLVLSVLIALPLVGIDLTVLSVFGGALGVGLGFGLQKIASNYVSGFIILGDRSVRPGDRLTVNGFTGYVTQITSRFVVLRSGNGQEALIPNETFITSTVINESYTGKSLWQSLDVQVAYHTDLTQAIEILQEAAAAQERVKTDPPPKAYLIDFADNGINLRLGFWVRDPENGFLGLSSAILLTVWRRFNEEGIEFPFPQREVRILNQDLSPDAAALLKASYQAQGDTASDEFANANPEPAEPSESQEDARS</sequence>
<evidence type="ECO:0000256" key="7">
    <source>
        <dbReference type="SAM" id="MobiDB-lite"/>
    </source>
</evidence>
<feature type="domain" description="Mechanosensitive ion channel MscS C-terminal" evidence="10">
    <location>
        <begin position="354"/>
        <end position="436"/>
    </location>
</feature>
<gene>
    <name evidence="12" type="ORF">A7P90_06440</name>
</gene>
<name>A0A1A9RIL6_EIKCO</name>
<evidence type="ECO:0000259" key="11">
    <source>
        <dbReference type="Pfam" id="PF21088"/>
    </source>
</evidence>
<dbReference type="Proteomes" id="UP000077589">
    <property type="component" value="Unassembled WGS sequence"/>
</dbReference>
<dbReference type="GO" id="GO:0005886">
    <property type="term" value="C:plasma membrane"/>
    <property type="evidence" value="ECO:0007669"/>
    <property type="project" value="UniProtKB-SubCell"/>
</dbReference>
<comment type="caution">
    <text evidence="12">The sequence shown here is derived from an EMBL/GenBank/DDBJ whole genome shotgun (WGS) entry which is preliminary data.</text>
</comment>
<dbReference type="InterPro" id="IPR052702">
    <property type="entry name" value="MscS-like_channel"/>
</dbReference>
<accession>A0A1A9RIL6</accession>
<keyword evidence="5 8" id="KW-1133">Transmembrane helix</keyword>
<evidence type="ECO:0000256" key="8">
    <source>
        <dbReference type="SAM" id="Phobius"/>
    </source>
</evidence>
<comment type="subcellular location">
    <subcellularLocation>
        <location evidence="1">Cell membrane</location>
        <topology evidence="1">Multi-pass membrane protein</topology>
    </subcellularLocation>
</comment>
<evidence type="ECO:0000256" key="1">
    <source>
        <dbReference type="ARBA" id="ARBA00004651"/>
    </source>
</evidence>
<evidence type="ECO:0000313" key="13">
    <source>
        <dbReference type="Proteomes" id="UP000077589"/>
    </source>
</evidence>
<evidence type="ECO:0000256" key="6">
    <source>
        <dbReference type="ARBA" id="ARBA00023136"/>
    </source>
</evidence>
<dbReference type="InterPro" id="IPR011066">
    <property type="entry name" value="MscS_channel_C_sf"/>
</dbReference>